<evidence type="ECO:0000313" key="3">
    <source>
        <dbReference type="Proteomes" id="UP000255000"/>
    </source>
</evidence>
<dbReference type="AlphaFoldDB" id="A0A378ZTA6"/>
<dbReference type="GO" id="GO:0003677">
    <property type="term" value="F:DNA binding"/>
    <property type="evidence" value="ECO:0007669"/>
    <property type="project" value="InterPro"/>
</dbReference>
<dbReference type="SMART" id="SM00421">
    <property type="entry name" value="HTH_LUXR"/>
    <property type="match status" value="1"/>
</dbReference>
<dbReference type="Gene3D" id="1.10.10.10">
    <property type="entry name" value="Winged helix-like DNA-binding domain superfamily/Winged helix DNA-binding domain"/>
    <property type="match status" value="1"/>
</dbReference>
<dbReference type="Proteomes" id="UP000255000">
    <property type="component" value="Unassembled WGS sequence"/>
</dbReference>
<name>A0A378ZTA6_9HYPH</name>
<dbReference type="InterPro" id="IPR000792">
    <property type="entry name" value="Tscrpt_reg_LuxR_C"/>
</dbReference>
<reference evidence="2 3" key="1">
    <citation type="submission" date="2018-06" db="EMBL/GenBank/DDBJ databases">
        <authorList>
            <consortium name="Pathogen Informatics"/>
            <person name="Doyle S."/>
        </authorList>
    </citation>
    <scope>NUCLEOTIDE SEQUENCE [LARGE SCALE GENOMIC DNA]</scope>
    <source>
        <strain evidence="2 3">NCTC13350</strain>
    </source>
</reference>
<proteinExistence type="predicted"/>
<dbReference type="SUPFAM" id="SSF46894">
    <property type="entry name" value="C-terminal effector domain of the bipartite response regulators"/>
    <property type="match status" value="1"/>
</dbReference>
<evidence type="ECO:0000259" key="1">
    <source>
        <dbReference type="SMART" id="SM00421"/>
    </source>
</evidence>
<dbReference type="GO" id="GO:0006355">
    <property type="term" value="P:regulation of DNA-templated transcription"/>
    <property type="evidence" value="ECO:0007669"/>
    <property type="project" value="InterPro"/>
</dbReference>
<accession>A0A378ZTA6</accession>
<dbReference type="OrthoDB" id="5497412at2"/>
<protein>
    <recommendedName>
        <fullName evidence="1">HTH luxR-type domain-containing protein</fullName>
    </recommendedName>
</protein>
<dbReference type="InterPro" id="IPR036388">
    <property type="entry name" value="WH-like_DNA-bd_sf"/>
</dbReference>
<dbReference type="RefSeq" id="WP_026355387.1">
    <property type="nucleotide sequence ID" value="NZ_UGSK01000001.1"/>
</dbReference>
<evidence type="ECO:0000313" key="2">
    <source>
        <dbReference type="EMBL" id="SUB00000.1"/>
    </source>
</evidence>
<dbReference type="EMBL" id="UGSK01000001">
    <property type="protein sequence ID" value="SUB00000.1"/>
    <property type="molecule type" value="Genomic_DNA"/>
</dbReference>
<organism evidence="2 3">
    <name type="scientific">Pannonibacter phragmitetus</name>
    <dbReference type="NCBI Taxonomy" id="121719"/>
    <lineage>
        <taxon>Bacteria</taxon>
        <taxon>Pseudomonadati</taxon>
        <taxon>Pseudomonadota</taxon>
        <taxon>Alphaproteobacteria</taxon>
        <taxon>Hyphomicrobiales</taxon>
        <taxon>Stappiaceae</taxon>
        <taxon>Pannonibacter</taxon>
    </lineage>
</organism>
<gene>
    <name evidence="2" type="ORF">NCTC13350_00906</name>
</gene>
<dbReference type="InterPro" id="IPR016032">
    <property type="entry name" value="Sig_transdc_resp-reg_C-effctor"/>
</dbReference>
<feature type="domain" description="HTH luxR-type" evidence="1">
    <location>
        <begin position="331"/>
        <end position="388"/>
    </location>
</feature>
<sequence>MDANGGKRIFGGGGPEDAASAFNQMLDAVFEAVLEPAGWGAVCAALEQHLEAQLLLMTFGPDGRHDARFCDRSAAEPMLIHLARSQVESGKSVIAYMLHDAGLLTYHCKRKIICPSLQHELEPSPARDSLRYTKALMTRVYEKDGYKALLVACRSQSQPSFDVQEFHYVDLLSKRLNIALECASRVRQARLDAGQAALMAGSGCHLSMLMDPMRRIIASRGPALEELGLNQILEVRNGRLNILSRELEELFEPMADKMAPGLLLGAIRPDKRQSDTNNQQELVLITESGTPCRIVLKLSGQEVQEGPPQLVIRIHLPRGIPAEISAALQAVYGLSRSEARLVQFLVASGSLTDTLDSLSVTRNTAKTHLRRIYEKTGTRSQLELAQTVYRLASLYY</sequence>